<evidence type="ECO:0000313" key="6">
    <source>
        <dbReference type="EMBL" id="CAD8621381.1"/>
    </source>
</evidence>
<dbReference type="InterPro" id="IPR002569">
    <property type="entry name" value="Met_Sox_Rdtase_MsrA_dom"/>
</dbReference>
<evidence type="ECO:0000256" key="4">
    <source>
        <dbReference type="ARBA" id="ARBA00030643"/>
    </source>
</evidence>
<evidence type="ECO:0000259" key="5">
    <source>
        <dbReference type="Pfam" id="PF01625"/>
    </source>
</evidence>
<reference evidence="6" key="1">
    <citation type="submission" date="2021-01" db="EMBL/GenBank/DDBJ databases">
        <authorList>
            <person name="Corre E."/>
            <person name="Pelletier E."/>
            <person name="Niang G."/>
            <person name="Scheremetjew M."/>
            <person name="Finn R."/>
            <person name="Kale V."/>
            <person name="Holt S."/>
            <person name="Cochrane G."/>
            <person name="Meng A."/>
            <person name="Brown T."/>
            <person name="Cohen L."/>
        </authorList>
    </citation>
    <scope>NUCLEOTIDE SEQUENCE</scope>
    <source>
        <strain evidence="6">PLY182g</strain>
    </source>
</reference>
<accession>A0A7S0LSF5</accession>
<sequence length="262" mass="28075">MFLLIVGVASVPVMSPGGPWLGISRLSRRNACSGFGTALAALASPTSAAQPTSVTDPVSIYFGAGCFWHVQHEFTLHEAADLERRGVDITAVSGYAGGTKLGQKNRVCYHNMQQFADYGRLGHAEAVQVTIPADRVESFARKYFSLFGTRGYRHDPQDRGGEYRSVIGLPGGTKSALYQTVAAAAKDSPMQLVAGVGNEEDTLATKSVVVMDSNAFPFYPAEVYHQFHNDFQGPAYGAAYNSLQTTLRKAGKIDLTGCPDIA</sequence>
<feature type="domain" description="Peptide methionine sulphoxide reductase MsrA" evidence="5">
    <location>
        <begin position="60"/>
        <end position="228"/>
    </location>
</feature>
<protein>
    <recommendedName>
        <fullName evidence="2">peptide-methionine (S)-S-oxide reductase</fullName>
        <ecNumber evidence="2">1.8.4.11</ecNumber>
    </recommendedName>
    <alternativeName>
        <fullName evidence="4">Peptide-methionine (S)-S-oxide reductase</fullName>
    </alternativeName>
</protein>
<dbReference type="GO" id="GO:0008113">
    <property type="term" value="F:peptide-methionine (S)-S-oxide reductase activity"/>
    <property type="evidence" value="ECO:0007669"/>
    <property type="project" value="UniProtKB-EC"/>
</dbReference>
<gene>
    <name evidence="6" type="ORF">CPEL01642_LOCUS24764</name>
</gene>
<organism evidence="6">
    <name type="scientific">Coccolithus braarudii</name>
    <dbReference type="NCBI Taxonomy" id="221442"/>
    <lineage>
        <taxon>Eukaryota</taxon>
        <taxon>Haptista</taxon>
        <taxon>Haptophyta</taxon>
        <taxon>Prymnesiophyceae</taxon>
        <taxon>Coccolithales</taxon>
        <taxon>Coccolithaceae</taxon>
        <taxon>Coccolithus</taxon>
    </lineage>
</organism>
<dbReference type="EC" id="1.8.4.11" evidence="2"/>
<name>A0A7S0LSF5_9EUKA</name>
<dbReference type="InterPro" id="IPR036509">
    <property type="entry name" value="Met_Sox_Rdtase_MsrA_sf"/>
</dbReference>
<evidence type="ECO:0000256" key="3">
    <source>
        <dbReference type="ARBA" id="ARBA00023002"/>
    </source>
</evidence>
<evidence type="ECO:0000256" key="2">
    <source>
        <dbReference type="ARBA" id="ARBA00012502"/>
    </source>
</evidence>
<keyword evidence="3" id="KW-0560">Oxidoreductase</keyword>
<dbReference type="EMBL" id="HBEY01051477">
    <property type="protein sequence ID" value="CAD8621381.1"/>
    <property type="molecule type" value="Transcribed_RNA"/>
</dbReference>
<dbReference type="Pfam" id="PF01625">
    <property type="entry name" value="PMSR"/>
    <property type="match status" value="1"/>
</dbReference>
<comment type="similarity">
    <text evidence="1">Belongs to the MsrA Met sulfoxide reductase family.</text>
</comment>
<evidence type="ECO:0000256" key="1">
    <source>
        <dbReference type="ARBA" id="ARBA00005591"/>
    </source>
</evidence>
<proteinExistence type="inferred from homology"/>
<dbReference type="SUPFAM" id="SSF55068">
    <property type="entry name" value="Peptide methionine sulfoxide reductase"/>
    <property type="match status" value="1"/>
</dbReference>
<dbReference type="Gene3D" id="3.30.1060.10">
    <property type="entry name" value="Peptide methionine sulphoxide reductase MsrA"/>
    <property type="match status" value="1"/>
</dbReference>
<dbReference type="AlphaFoldDB" id="A0A7S0LSF5"/>